<protein>
    <recommendedName>
        <fullName evidence="3">C2H2-type domain-containing protein</fullName>
    </recommendedName>
</protein>
<feature type="compositionally biased region" description="Acidic residues" evidence="2">
    <location>
        <begin position="121"/>
        <end position="143"/>
    </location>
</feature>
<organism evidence="4 5">
    <name type="scientific">Brassica rapa subsp. trilocularis</name>
    <dbReference type="NCBI Taxonomy" id="1813537"/>
    <lineage>
        <taxon>Eukaryota</taxon>
        <taxon>Viridiplantae</taxon>
        <taxon>Streptophyta</taxon>
        <taxon>Embryophyta</taxon>
        <taxon>Tracheophyta</taxon>
        <taxon>Spermatophyta</taxon>
        <taxon>Magnoliopsida</taxon>
        <taxon>eudicotyledons</taxon>
        <taxon>Gunneridae</taxon>
        <taxon>Pentapetalae</taxon>
        <taxon>rosids</taxon>
        <taxon>malvids</taxon>
        <taxon>Brassicales</taxon>
        <taxon>Brassicaceae</taxon>
        <taxon>Brassiceae</taxon>
        <taxon>Brassica</taxon>
    </lineage>
</organism>
<dbReference type="Gene3D" id="3.30.160.60">
    <property type="entry name" value="Classic Zinc Finger"/>
    <property type="match status" value="1"/>
</dbReference>
<evidence type="ECO:0000313" key="4">
    <source>
        <dbReference type="EMBL" id="KAG5374544.1"/>
    </source>
</evidence>
<name>A0ABQ7KJ22_BRACM</name>
<dbReference type="PROSITE" id="PS00028">
    <property type="entry name" value="ZINC_FINGER_C2H2_1"/>
    <property type="match status" value="2"/>
</dbReference>
<dbReference type="InterPro" id="IPR013087">
    <property type="entry name" value="Znf_C2H2_type"/>
</dbReference>
<evidence type="ECO:0000313" key="5">
    <source>
        <dbReference type="Proteomes" id="UP000823674"/>
    </source>
</evidence>
<evidence type="ECO:0000256" key="1">
    <source>
        <dbReference type="PROSITE-ProRule" id="PRU00042"/>
    </source>
</evidence>
<comment type="caution">
    <text evidence="4">The sequence shown here is derived from an EMBL/GenBank/DDBJ whole genome shotgun (WGS) entry which is preliminary data.</text>
</comment>
<feature type="region of interest" description="Disordered" evidence="2">
    <location>
        <begin position="106"/>
        <end position="145"/>
    </location>
</feature>
<reference evidence="4 5" key="1">
    <citation type="submission" date="2021-03" db="EMBL/GenBank/DDBJ databases">
        <authorList>
            <person name="King G.J."/>
            <person name="Bancroft I."/>
            <person name="Baten A."/>
            <person name="Bloomfield J."/>
            <person name="Borpatragohain P."/>
            <person name="He Z."/>
            <person name="Irish N."/>
            <person name="Irwin J."/>
            <person name="Liu K."/>
            <person name="Mauleon R.P."/>
            <person name="Moore J."/>
            <person name="Morris R."/>
            <person name="Ostergaard L."/>
            <person name="Wang B."/>
            <person name="Wells R."/>
        </authorList>
    </citation>
    <scope>NUCLEOTIDE SEQUENCE [LARGE SCALE GENOMIC DNA]</scope>
    <source>
        <strain evidence="4">R-o-18</strain>
        <tissue evidence="4">Leaf</tissue>
    </source>
</reference>
<dbReference type="EMBL" id="JADBGQ010000010">
    <property type="protein sequence ID" value="KAG5374544.1"/>
    <property type="molecule type" value="Genomic_DNA"/>
</dbReference>
<dbReference type="Pfam" id="PF13912">
    <property type="entry name" value="zf-C2H2_6"/>
    <property type="match status" value="2"/>
</dbReference>
<keyword evidence="1" id="KW-0862">Zinc</keyword>
<dbReference type="PANTHER" id="PTHR47068:SF1">
    <property type="entry name" value="OS02G0659100 PROTEIN"/>
    <property type="match status" value="1"/>
</dbReference>
<dbReference type="PANTHER" id="PTHR47068">
    <property type="entry name" value="OS02G0659100 PROTEIN"/>
    <property type="match status" value="1"/>
</dbReference>
<sequence length="633" mass="70859">MNLSCIDFVMFSSRGQHDEGNMSRPSWKRERSNNLINLSPNEDEELANCLVLLSNSGDHYNSGGHHNKHGHGKGKSIKKQKTSQAFQCKACKKVFTSHQALGGHRASHKKVKGCFATQNKEEEEDEDEYKEEDEEEEEEEEEDKATAADYNNIITRKRSNAHECTICHRVFSSGQALGGHKRCHWLTPSSYFHMTPLHDSSSVARSQMLEQPSLDLNLTCQEYSVDPTVMSVWRDDGGNNHNATSPDSWLKLASVTSLVGSHLLHSPSLCLVPQTSLYVLCCQHPPAHNVPSEIGVKPILLLTGVDESSSLMSISFQERSHFAPFAITSHIQQVLNMLYPLLSCSHLCNYAVDLKKEMPSSETYGLGIVGLSFIINAVDGVFTSISSEFRHQRGSPTCPNSHVRFILDLAQSHPLLEDCSPIALQQKANQTSSCRGHERTFAPECKNCLMLPYSVASSKGIFPKSPLKRQSSRGAQLKSLGDFDRSWKDFKMFINQPATTKPGICSHFHTMTEYSEELLESGFINTLWYRYGNIGIKSLLLAICHAFSPSLVKLFCCFTGVMMARAEKDRQGRERSPGPREIAIHFLLSGENLFTTVPLFKSFAPNCENFGKSKRHDLCSQLWDKLPQLRSPL</sequence>
<dbReference type="Proteomes" id="UP000823674">
    <property type="component" value="Chromosome A10"/>
</dbReference>
<keyword evidence="1" id="KW-0479">Metal-binding</keyword>
<evidence type="ECO:0000256" key="2">
    <source>
        <dbReference type="SAM" id="MobiDB-lite"/>
    </source>
</evidence>
<gene>
    <name evidence="4" type="primary">A10p000080.1_BraROA</name>
    <name evidence="4" type="ORF">IGI04_039140</name>
</gene>
<keyword evidence="5" id="KW-1185">Reference proteome</keyword>
<dbReference type="SMART" id="SM00355">
    <property type="entry name" value="ZnF_C2H2"/>
    <property type="match status" value="2"/>
</dbReference>
<dbReference type="SUPFAM" id="SSF57667">
    <property type="entry name" value="beta-beta-alpha zinc fingers"/>
    <property type="match status" value="1"/>
</dbReference>
<keyword evidence="1" id="KW-0863">Zinc-finger</keyword>
<dbReference type="PROSITE" id="PS50157">
    <property type="entry name" value="ZINC_FINGER_C2H2_2"/>
    <property type="match status" value="2"/>
</dbReference>
<accession>A0ABQ7KJ22</accession>
<feature type="region of interest" description="Disordered" evidence="2">
    <location>
        <begin position="60"/>
        <end position="79"/>
    </location>
</feature>
<feature type="domain" description="C2H2-type" evidence="3">
    <location>
        <begin position="86"/>
        <end position="113"/>
    </location>
</feature>
<evidence type="ECO:0000259" key="3">
    <source>
        <dbReference type="PROSITE" id="PS50157"/>
    </source>
</evidence>
<proteinExistence type="predicted"/>
<dbReference type="InterPro" id="IPR036236">
    <property type="entry name" value="Znf_C2H2_sf"/>
</dbReference>
<feature type="domain" description="C2H2-type" evidence="3">
    <location>
        <begin position="162"/>
        <end position="184"/>
    </location>
</feature>
<feature type="compositionally biased region" description="Basic residues" evidence="2">
    <location>
        <begin position="65"/>
        <end position="79"/>
    </location>
</feature>